<accession>A0ABQ3T926</accession>
<organism evidence="1 2">
    <name type="scientific">Streptomyces spororaveus</name>
    <dbReference type="NCBI Taxonomy" id="284039"/>
    <lineage>
        <taxon>Bacteria</taxon>
        <taxon>Bacillati</taxon>
        <taxon>Actinomycetota</taxon>
        <taxon>Actinomycetes</taxon>
        <taxon>Kitasatosporales</taxon>
        <taxon>Streptomycetaceae</taxon>
        <taxon>Streptomyces</taxon>
    </lineage>
</organism>
<name>A0ABQ3T926_9ACTN</name>
<dbReference type="EMBL" id="BNED01000005">
    <property type="protein sequence ID" value="GHI76911.1"/>
    <property type="molecule type" value="Genomic_DNA"/>
</dbReference>
<reference evidence="2" key="1">
    <citation type="submission" date="2023-07" db="EMBL/GenBank/DDBJ databases">
        <title>Whole genome shotgun sequence of Streptomyces spororaveus NBRC 15456.</title>
        <authorList>
            <person name="Komaki H."/>
            <person name="Tamura T."/>
        </authorList>
    </citation>
    <scope>NUCLEOTIDE SEQUENCE [LARGE SCALE GENOMIC DNA]</scope>
    <source>
        <strain evidence="2">NBRC 15456</strain>
    </source>
</reference>
<protein>
    <submittedName>
        <fullName evidence="1">Uncharacterized protein</fullName>
    </submittedName>
</protein>
<sequence>MRSLELVRIEAGLHDWAAITCGCSWGPNRYSSEHIPLELIRRLEGNPEDLGTDWVDNHARIQSNLMDPAVATASLALAALAGRPPVGVRKDLLYILGVLSAGEQDDVAEACLDVARQGVWLYYEELAAFEMVGASAEAYELLSLMDEQAERLAAYHRVYRDRLPSDLR</sequence>
<proteinExistence type="predicted"/>
<evidence type="ECO:0000313" key="2">
    <source>
        <dbReference type="Proteomes" id="UP000608522"/>
    </source>
</evidence>
<gene>
    <name evidence="1" type="ORF">Sspor_24720</name>
</gene>
<keyword evidence="2" id="KW-1185">Reference proteome</keyword>
<comment type="caution">
    <text evidence="1">The sequence shown here is derived from an EMBL/GenBank/DDBJ whole genome shotgun (WGS) entry which is preliminary data.</text>
</comment>
<dbReference type="RefSeq" id="WP_202199064.1">
    <property type="nucleotide sequence ID" value="NZ_BAAATO010000047.1"/>
</dbReference>
<evidence type="ECO:0000313" key="1">
    <source>
        <dbReference type="EMBL" id="GHI76911.1"/>
    </source>
</evidence>
<dbReference type="Proteomes" id="UP000608522">
    <property type="component" value="Unassembled WGS sequence"/>
</dbReference>